<dbReference type="EMBL" id="JH794764">
    <property type="protein sequence ID" value="ELQ60877.1"/>
    <property type="molecule type" value="Genomic_DNA"/>
</dbReference>
<organism>
    <name type="scientific">Pyricularia oryzae (strain P131)</name>
    <name type="common">Rice blast fungus</name>
    <name type="synonym">Magnaporthe oryzae</name>
    <dbReference type="NCBI Taxonomy" id="1143193"/>
    <lineage>
        <taxon>Eukaryota</taxon>
        <taxon>Fungi</taxon>
        <taxon>Dikarya</taxon>
        <taxon>Ascomycota</taxon>
        <taxon>Pezizomycotina</taxon>
        <taxon>Sordariomycetes</taxon>
        <taxon>Sordariomycetidae</taxon>
        <taxon>Magnaporthales</taxon>
        <taxon>Pyriculariaceae</taxon>
        <taxon>Pyricularia</taxon>
    </lineage>
</organism>
<gene>
    <name evidence="1" type="ORF">OOW_P131scaffold01216g4</name>
</gene>
<sequence length="78" mass="8775">MLVRVSHRNADFASDDRAFIVDHAETGYLLHVVHQSSAGEGRYGGRQRGSESRASKHFWEDLAWLHPTADNVACLLRV</sequence>
<dbReference type="AlphaFoldDB" id="L7IY64"/>
<reference evidence="1" key="1">
    <citation type="journal article" date="2012" name="PLoS Genet.">
        <title>Comparative analysis of the genomes of two field isolates of the rice blast fungus Magnaporthe oryzae.</title>
        <authorList>
            <person name="Xue M."/>
            <person name="Yang J."/>
            <person name="Li Z."/>
            <person name="Hu S."/>
            <person name="Yao N."/>
            <person name="Dean R.A."/>
            <person name="Zhao W."/>
            <person name="Shen M."/>
            <person name="Zhang H."/>
            <person name="Li C."/>
            <person name="Liu L."/>
            <person name="Cao L."/>
            <person name="Xu X."/>
            <person name="Xing Y."/>
            <person name="Hsiang T."/>
            <person name="Zhang Z."/>
            <person name="Xu J.R."/>
            <person name="Peng Y.L."/>
        </authorList>
    </citation>
    <scope>NUCLEOTIDE SEQUENCE [LARGE SCALE GENOMIC DNA]</scope>
    <source>
        <strain evidence="1">P131</strain>
    </source>
</reference>
<protein>
    <submittedName>
        <fullName evidence="1">Uncharacterized protein</fullName>
    </submittedName>
</protein>
<evidence type="ECO:0000313" key="1">
    <source>
        <dbReference type="EMBL" id="ELQ60877.1"/>
    </source>
</evidence>
<proteinExistence type="predicted"/>
<name>L7IY64_PYRO1</name>
<accession>L7IY64</accession>